<dbReference type="OrthoDB" id="2801544at2759"/>
<gene>
    <name evidence="6" type="ORF">PCAL00307_LOCUS14001</name>
    <name evidence="7" type="ORF">PECAL_4P17450</name>
</gene>
<organism evidence="6">
    <name type="scientific">Pelagomonas calceolata</name>
    <dbReference type="NCBI Taxonomy" id="35677"/>
    <lineage>
        <taxon>Eukaryota</taxon>
        <taxon>Sar</taxon>
        <taxon>Stramenopiles</taxon>
        <taxon>Ochrophyta</taxon>
        <taxon>Pelagophyceae</taxon>
        <taxon>Pelagomonadales</taxon>
        <taxon>Pelagomonadaceae</taxon>
        <taxon>Pelagomonas</taxon>
    </lineage>
</organism>
<feature type="compositionally biased region" description="Acidic residues" evidence="3">
    <location>
        <begin position="558"/>
        <end position="567"/>
    </location>
</feature>
<dbReference type="GO" id="GO:0005524">
    <property type="term" value="F:ATP binding"/>
    <property type="evidence" value="ECO:0007669"/>
    <property type="project" value="InterPro"/>
</dbReference>
<sequence>MACYGRYEPTASSSGGGDWIARLEQGSGPVTSPQVNAIAAEGLYDYQKEAVRRALERDGRILLAHDMGLGKTVTGLTIMNHYRGDWPLLILCPKAVLTQWAEEVARWCRHPRTGPPTTAIVKGKVTRQGKSVIDIKGSVVRGDMKVKKFDGEVKVVITTFDVLARNLDALRFRPGGGAWRAVILDESHKCKSPETKRTQAVLPVALGAARCVLLTGTPMCSGANDLWTQINMAAQPRARSALIPFGRFQRRYCEHSTIRTPYGSIDRYSGVKKEHEEELNRVLRTVIDRAKKEDVASQLPSKTVAPVYFTASPAIRKKLNERQARFKAMQKADEIAELEGTDERVPTHEVLKLFVDNAVERAEASAEWVKEFFVEREGDDKCIVFAYHRAVLDELEKHLKKCTMIRIDGSTSSREREALLDRFKTDDKCRIALLSLGTCSTGLNLQHARTILFAEMYWSQTLHAQAEDRIHRIGSEEPCNIFYAMFPNSLDGMVYASLRRKAETVRNVVDAAPPATPAKRKPVPKVTPDAKGVLDLTTALASGPPPVTPKKRRRIIEESDDSEDCEMGETLSAEERSRRAQAAAERAGDVQDVDDDCPLECVPVKK</sequence>
<dbReference type="GO" id="GO:0006281">
    <property type="term" value="P:DNA repair"/>
    <property type="evidence" value="ECO:0007669"/>
    <property type="project" value="TreeGrafter"/>
</dbReference>
<proteinExistence type="predicted"/>
<keyword evidence="2" id="KW-0175">Coiled coil</keyword>
<dbReference type="InterPro" id="IPR049730">
    <property type="entry name" value="SNF2/RAD54-like_C"/>
</dbReference>
<dbReference type="Gene3D" id="3.40.50.300">
    <property type="entry name" value="P-loop containing nucleotide triphosphate hydrolases"/>
    <property type="match status" value="1"/>
</dbReference>
<dbReference type="InterPro" id="IPR001650">
    <property type="entry name" value="Helicase_C-like"/>
</dbReference>
<dbReference type="SMART" id="SM00490">
    <property type="entry name" value="HELICc"/>
    <property type="match status" value="1"/>
</dbReference>
<dbReference type="Proteomes" id="UP000789595">
    <property type="component" value="Unassembled WGS sequence"/>
</dbReference>
<evidence type="ECO:0000256" key="2">
    <source>
        <dbReference type="SAM" id="Coils"/>
    </source>
</evidence>
<dbReference type="SMART" id="SM00487">
    <property type="entry name" value="DEXDc"/>
    <property type="match status" value="1"/>
</dbReference>
<evidence type="ECO:0008006" key="9">
    <source>
        <dbReference type="Google" id="ProtNLM"/>
    </source>
</evidence>
<dbReference type="InterPro" id="IPR038718">
    <property type="entry name" value="SNF2-like_sf"/>
</dbReference>
<keyword evidence="1" id="KW-0378">Hydrolase</keyword>
<accession>A0A7S3ZZM6</accession>
<evidence type="ECO:0000256" key="3">
    <source>
        <dbReference type="SAM" id="MobiDB-lite"/>
    </source>
</evidence>
<dbReference type="GO" id="GO:0016787">
    <property type="term" value="F:hydrolase activity"/>
    <property type="evidence" value="ECO:0007669"/>
    <property type="project" value="UniProtKB-KW"/>
</dbReference>
<dbReference type="PROSITE" id="PS51194">
    <property type="entry name" value="HELICASE_CTER"/>
    <property type="match status" value="1"/>
</dbReference>
<dbReference type="EMBL" id="CAKKNE010000004">
    <property type="protein sequence ID" value="CAH0374466.1"/>
    <property type="molecule type" value="Genomic_DNA"/>
</dbReference>
<dbReference type="InterPro" id="IPR027417">
    <property type="entry name" value="P-loop_NTPase"/>
</dbReference>
<evidence type="ECO:0000313" key="8">
    <source>
        <dbReference type="Proteomes" id="UP000789595"/>
    </source>
</evidence>
<evidence type="ECO:0000313" key="7">
    <source>
        <dbReference type="EMBL" id="CAH0374466.1"/>
    </source>
</evidence>
<dbReference type="GO" id="GO:0031297">
    <property type="term" value="P:replication fork processing"/>
    <property type="evidence" value="ECO:0007669"/>
    <property type="project" value="TreeGrafter"/>
</dbReference>
<dbReference type="AlphaFoldDB" id="A0A7S3ZZM6"/>
<dbReference type="CDD" id="cd18793">
    <property type="entry name" value="SF2_C_SNF"/>
    <property type="match status" value="1"/>
</dbReference>
<evidence type="ECO:0000313" key="6">
    <source>
        <dbReference type="EMBL" id="CAE0698565.1"/>
    </source>
</evidence>
<feature type="domain" description="Helicase C-terminal" evidence="5">
    <location>
        <begin position="368"/>
        <end position="520"/>
    </location>
</feature>
<dbReference type="SUPFAM" id="SSF52540">
    <property type="entry name" value="P-loop containing nucleoside triphosphate hydrolases"/>
    <property type="match status" value="2"/>
</dbReference>
<dbReference type="PANTHER" id="PTHR45766">
    <property type="entry name" value="DNA ANNEALING HELICASE AND ENDONUCLEASE ZRANB3 FAMILY MEMBER"/>
    <property type="match status" value="1"/>
</dbReference>
<dbReference type="Pfam" id="PF00271">
    <property type="entry name" value="Helicase_C"/>
    <property type="match status" value="1"/>
</dbReference>
<dbReference type="EMBL" id="HBIW01016233">
    <property type="protein sequence ID" value="CAE0698565.1"/>
    <property type="molecule type" value="Transcribed_RNA"/>
</dbReference>
<keyword evidence="8" id="KW-1185">Reference proteome</keyword>
<dbReference type="InterPro" id="IPR000330">
    <property type="entry name" value="SNF2_N"/>
</dbReference>
<feature type="region of interest" description="Disordered" evidence="3">
    <location>
        <begin position="540"/>
        <end position="596"/>
    </location>
</feature>
<dbReference type="PROSITE" id="PS51192">
    <property type="entry name" value="HELICASE_ATP_BIND_1"/>
    <property type="match status" value="1"/>
</dbReference>
<dbReference type="GO" id="GO:0043596">
    <property type="term" value="C:nuclear replication fork"/>
    <property type="evidence" value="ECO:0007669"/>
    <property type="project" value="TreeGrafter"/>
</dbReference>
<feature type="coiled-coil region" evidence="2">
    <location>
        <begin position="265"/>
        <end position="293"/>
    </location>
</feature>
<reference evidence="6" key="1">
    <citation type="submission" date="2021-01" db="EMBL/GenBank/DDBJ databases">
        <authorList>
            <person name="Corre E."/>
            <person name="Pelletier E."/>
            <person name="Niang G."/>
            <person name="Scheremetjew M."/>
            <person name="Finn R."/>
            <person name="Kale V."/>
            <person name="Holt S."/>
            <person name="Cochrane G."/>
            <person name="Meng A."/>
            <person name="Brown T."/>
            <person name="Cohen L."/>
        </authorList>
    </citation>
    <scope>NUCLEOTIDE SEQUENCE</scope>
    <source>
        <strain evidence="6">CCMP1756</strain>
    </source>
</reference>
<reference evidence="7" key="2">
    <citation type="submission" date="2021-11" db="EMBL/GenBank/DDBJ databases">
        <authorList>
            <consortium name="Genoscope - CEA"/>
            <person name="William W."/>
        </authorList>
    </citation>
    <scope>NUCLEOTIDE SEQUENCE</scope>
</reference>
<protein>
    <recommendedName>
        <fullName evidence="9">Helicase ATP-binding domain-containing protein</fullName>
    </recommendedName>
</protein>
<dbReference type="InterPro" id="IPR014001">
    <property type="entry name" value="Helicase_ATP-bd"/>
</dbReference>
<evidence type="ECO:0000256" key="1">
    <source>
        <dbReference type="ARBA" id="ARBA00022801"/>
    </source>
</evidence>
<dbReference type="Gene3D" id="3.40.50.10810">
    <property type="entry name" value="Tandem AAA-ATPase domain"/>
    <property type="match status" value="1"/>
</dbReference>
<evidence type="ECO:0000259" key="4">
    <source>
        <dbReference type="PROSITE" id="PS51192"/>
    </source>
</evidence>
<dbReference type="PANTHER" id="PTHR45766:SF6">
    <property type="entry name" value="SWI_SNF-RELATED MATRIX-ASSOCIATED ACTIN-DEPENDENT REGULATOR OF CHROMATIN SUBFAMILY A-LIKE PROTEIN 1"/>
    <property type="match status" value="1"/>
</dbReference>
<feature type="domain" description="Helicase ATP-binding" evidence="4">
    <location>
        <begin position="52"/>
        <end position="236"/>
    </location>
</feature>
<evidence type="ECO:0000259" key="5">
    <source>
        <dbReference type="PROSITE" id="PS51194"/>
    </source>
</evidence>
<name>A0A7S3ZZM6_9STRA</name>
<dbReference type="Pfam" id="PF00176">
    <property type="entry name" value="SNF2-rel_dom"/>
    <property type="match status" value="1"/>
</dbReference>